<gene>
    <name evidence="1" type="ORF">ACFSUB_00495</name>
</gene>
<name>A0ABW5SVZ1_9BACI</name>
<accession>A0ABW5SVZ1</accession>
<evidence type="ECO:0008006" key="3">
    <source>
        <dbReference type="Google" id="ProtNLM"/>
    </source>
</evidence>
<sequence length="133" mass="16001">MNIYEALQSPKISYVNKQYFIWKHGIRFDQTLEPMEEERFLRHVNRKTFNGFIKWERTPEYRALLSIYFDSLMANDMEQIYHTVSEKAKEGEEKAVKLYLTLTKEMKEQQKVAEEILKGDKEEKEKDDGLELN</sequence>
<proteinExistence type="predicted"/>
<evidence type="ECO:0000313" key="1">
    <source>
        <dbReference type="EMBL" id="MFD2703929.1"/>
    </source>
</evidence>
<reference evidence="2" key="1">
    <citation type="journal article" date="2019" name="Int. J. Syst. Evol. Microbiol.">
        <title>The Global Catalogue of Microorganisms (GCM) 10K type strain sequencing project: providing services to taxonomists for standard genome sequencing and annotation.</title>
        <authorList>
            <consortium name="The Broad Institute Genomics Platform"/>
            <consortium name="The Broad Institute Genome Sequencing Center for Infectious Disease"/>
            <person name="Wu L."/>
            <person name="Ma J."/>
        </authorList>
    </citation>
    <scope>NUCLEOTIDE SEQUENCE [LARGE SCALE GENOMIC DNA]</scope>
    <source>
        <strain evidence="2">KCTC 33792</strain>
    </source>
</reference>
<evidence type="ECO:0000313" key="2">
    <source>
        <dbReference type="Proteomes" id="UP001597520"/>
    </source>
</evidence>
<dbReference type="RefSeq" id="WP_380711235.1">
    <property type="nucleotide sequence ID" value="NZ_JBHUML010000002.1"/>
</dbReference>
<dbReference type="Proteomes" id="UP001597520">
    <property type="component" value="Unassembled WGS sequence"/>
</dbReference>
<keyword evidence="2" id="KW-1185">Reference proteome</keyword>
<organism evidence="1 2">
    <name type="scientific">Salibacterium lacus</name>
    <dbReference type="NCBI Taxonomy" id="1898109"/>
    <lineage>
        <taxon>Bacteria</taxon>
        <taxon>Bacillati</taxon>
        <taxon>Bacillota</taxon>
        <taxon>Bacilli</taxon>
        <taxon>Bacillales</taxon>
        <taxon>Bacillaceae</taxon>
    </lineage>
</organism>
<dbReference type="EMBL" id="JBHUML010000002">
    <property type="protein sequence ID" value="MFD2703929.1"/>
    <property type="molecule type" value="Genomic_DNA"/>
</dbReference>
<protein>
    <recommendedName>
        <fullName evidence="3">Transposase</fullName>
    </recommendedName>
</protein>
<comment type="caution">
    <text evidence="1">The sequence shown here is derived from an EMBL/GenBank/DDBJ whole genome shotgun (WGS) entry which is preliminary data.</text>
</comment>